<evidence type="ECO:0000256" key="6">
    <source>
        <dbReference type="ARBA" id="ARBA00023136"/>
    </source>
</evidence>
<feature type="repeat" description="ANK" evidence="7">
    <location>
        <begin position="201"/>
        <end position="234"/>
    </location>
</feature>
<evidence type="ECO:0000256" key="4">
    <source>
        <dbReference type="ARBA" id="ARBA00022989"/>
    </source>
</evidence>
<evidence type="ECO:0000313" key="10">
    <source>
        <dbReference type="EMBL" id="CAL4900895.1"/>
    </source>
</evidence>
<dbReference type="InterPro" id="IPR002110">
    <property type="entry name" value="Ankyrin_rpt"/>
</dbReference>
<dbReference type="Proteomes" id="UP001497457">
    <property type="component" value="Chromosome 11b"/>
</dbReference>
<evidence type="ECO:0000313" key="11">
    <source>
        <dbReference type="Proteomes" id="UP001497457"/>
    </source>
</evidence>
<organism evidence="10 11">
    <name type="scientific">Urochloa decumbens</name>
    <dbReference type="NCBI Taxonomy" id="240449"/>
    <lineage>
        <taxon>Eukaryota</taxon>
        <taxon>Viridiplantae</taxon>
        <taxon>Streptophyta</taxon>
        <taxon>Embryophyta</taxon>
        <taxon>Tracheophyta</taxon>
        <taxon>Spermatophyta</taxon>
        <taxon>Magnoliopsida</taxon>
        <taxon>Liliopsida</taxon>
        <taxon>Poales</taxon>
        <taxon>Poaceae</taxon>
        <taxon>PACMAD clade</taxon>
        <taxon>Panicoideae</taxon>
        <taxon>Panicodae</taxon>
        <taxon>Paniceae</taxon>
        <taxon>Melinidinae</taxon>
        <taxon>Urochloa</taxon>
    </lineage>
</organism>
<feature type="transmembrane region" description="Helical" evidence="8">
    <location>
        <begin position="445"/>
        <end position="469"/>
    </location>
</feature>
<comment type="subcellular location">
    <subcellularLocation>
        <location evidence="1">Membrane</location>
        <topology evidence="1">Multi-pass membrane protein</topology>
    </subcellularLocation>
</comment>
<keyword evidence="6 8" id="KW-0472">Membrane</keyword>
<dbReference type="GO" id="GO:0016020">
    <property type="term" value="C:membrane"/>
    <property type="evidence" value="ECO:0007669"/>
    <property type="project" value="UniProtKB-SubCell"/>
</dbReference>
<dbReference type="Pfam" id="PF13962">
    <property type="entry name" value="PGG"/>
    <property type="match status" value="1"/>
</dbReference>
<evidence type="ECO:0000256" key="3">
    <source>
        <dbReference type="ARBA" id="ARBA00022737"/>
    </source>
</evidence>
<protein>
    <recommendedName>
        <fullName evidence="9">PGG domain-containing protein</fullName>
    </recommendedName>
</protein>
<keyword evidence="4 8" id="KW-1133">Transmembrane helix</keyword>
<feature type="repeat" description="ANK" evidence="7">
    <location>
        <begin position="305"/>
        <end position="326"/>
    </location>
</feature>
<feature type="repeat" description="ANK" evidence="7">
    <location>
        <begin position="22"/>
        <end position="54"/>
    </location>
</feature>
<dbReference type="PANTHER" id="PTHR24186:SF50">
    <property type="entry name" value="ANKYRIN REPEAT-CONTAINING PROTEIN ITN1-LIKE ISOFORM X1"/>
    <property type="match status" value="1"/>
</dbReference>
<dbReference type="EMBL" id="OZ075121">
    <property type="protein sequence ID" value="CAL4900895.1"/>
    <property type="molecule type" value="Genomic_DNA"/>
</dbReference>
<accession>A0ABC8W1F4</accession>
<dbReference type="SUPFAM" id="SSF48403">
    <property type="entry name" value="Ankyrin repeat"/>
    <property type="match status" value="1"/>
</dbReference>
<dbReference type="Gene3D" id="1.25.40.20">
    <property type="entry name" value="Ankyrin repeat-containing domain"/>
    <property type="match status" value="2"/>
</dbReference>
<evidence type="ECO:0000256" key="1">
    <source>
        <dbReference type="ARBA" id="ARBA00004141"/>
    </source>
</evidence>
<dbReference type="Pfam" id="PF13857">
    <property type="entry name" value="Ank_5"/>
    <property type="match status" value="1"/>
</dbReference>
<reference evidence="11" key="1">
    <citation type="submission" date="2024-06" db="EMBL/GenBank/DDBJ databases">
        <authorList>
            <person name="Ryan C."/>
        </authorList>
    </citation>
    <scope>NUCLEOTIDE SEQUENCE [LARGE SCALE GENOMIC DNA]</scope>
</reference>
<feature type="transmembrane region" description="Helical" evidence="8">
    <location>
        <begin position="564"/>
        <end position="587"/>
    </location>
</feature>
<evidence type="ECO:0000256" key="7">
    <source>
        <dbReference type="PROSITE-ProRule" id="PRU00023"/>
    </source>
</evidence>
<dbReference type="PROSITE" id="PS50297">
    <property type="entry name" value="ANK_REP_REGION"/>
    <property type="match status" value="3"/>
</dbReference>
<feature type="transmembrane region" description="Helical" evidence="8">
    <location>
        <begin position="529"/>
        <end position="552"/>
    </location>
</feature>
<keyword evidence="3" id="KW-0677">Repeat</keyword>
<dbReference type="InterPro" id="IPR026961">
    <property type="entry name" value="PGG_dom"/>
</dbReference>
<name>A0ABC8W1F4_9POAL</name>
<feature type="transmembrane region" description="Helical" evidence="8">
    <location>
        <begin position="481"/>
        <end position="501"/>
    </location>
</feature>
<dbReference type="PANTHER" id="PTHR24186">
    <property type="entry name" value="PROTEIN PHOSPHATASE 1 REGULATORY SUBUNIT"/>
    <property type="match status" value="1"/>
</dbReference>
<feature type="domain" description="PGG" evidence="9">
    <location>
        <begin position="399"/>
        <end position="505"/>
    </location>
</feature>
<proteinExistence type="predicted"/>
<feature type="repeat" description="ANK" evidence="7">
    <location>
        <begin position="96"/>
        <end position="128"/>
    </location>
</feature>
<keyword evidence="11" id="KW-1185">Reference proteome</keyword>
<feature type="transmembrane region" description="Helical" evidence="8">
    <location>
        <begin position="405"/>
        <end position="425"/>
    </location>
</feature>
<dbReference type="AlphaFoldDB" id="A0ABC8W1F4"/>
<dbReference type="Pfam" id="PF12796">
    <property type="entry name" value="Ank_2"/>
    <property type="match status" value="3"/>
</dbReference>
<dbReference type="InterPro" id="IPR036770">
    <property type="entry name" value="Ankyrin_rpt-contain_sf"/>
</dbReference>
<dbReference type="SMART" id="SM00248">
    <property type="entry name" value="ANK"/>
    <property type="match status" value="7"/>
</dbReference>
<evidence type="ECO:0000256" key="5">
    <source>
        <dbReference type="ARBA" id="ARBA00023043"/>
    </source>
</evidence>
<gene>
    <name evidence="10" type="ORF">URODEC1_LOCUS8975</name>
</gene>
<sequence length="610" mass="66207">MYSTATADGGDKRCLLEGVTAEGSSALHIAASHGHLKLVETICDKDFSVIKARNNQLDDTPLICAARAGHVDVVDGLIKRALDEQETESVRALNSGGATAVHEAVMNGHLSVLRELMSKDTSLAAVVDGHGVSPLYMAVVSNRADMVDLLIANSVKSPASYYAGPDGQTALHAAVYANYAQEMSEALLCWEPLLAEKVDSSGRTALHYAASAGKTGVVVKLLLRNKSLAYIADNDGILPVHAAARAGNIKVIREFMKICPSIDELLDNKRRSIVHYAVDQGRMLLVWHIYRTTKFARMMNLKDEDGNTPLHLAVKNGHVTVFSILMMDLRVNLGIMNHERLTPLDVALIEGDHNYSFSSVMGTCIGLCLQLCKGYPSPSRNLTDKLLLEDKEKDLSMYTNVSQSILYISVLIATVSFAAAFTPPGGYIAEGRKAGMPVHGEYSEFFQYVTTNSIAFYLSTLATCLLVHASLTNTRMRSRRYYLACSVGLVYAAVLLTVTTFKNAVMLTLDPESLEDTIVYIISLVLGKAIWYGAVLLPISILAVPVCFRVAVQLRTSKHPWNDILKVLAAAILPIFAVYSIIIAPVVGKIMSGRDEPCSGHGCAMFSHPT</sequence>
<evidence type="ECO:0000256" key="8">
    <source>
        <dbReference type="SAM" id="Phobius"/>
    </source>
</evidence>
<keyword evidence="5 7" id="KW-0040">ANK repeat</keyword>
<keyword evidence="2 8" id="KW-0812">Transmembrane</keyword>
<evidence type="ECO:0000259" key="9">
    <source>
        <dbReference type="Pfam" id="PF13962"/>
    </source>
</evidence>
<evidence type="ECO:0000256" key="2">
    <source>
        <dbReference type="ARBA" id="ARBA00022692"/>
    </source>
</evidence>
<reference evidence="10 11" key="2">
    <citation type="submission" date="2024-10" db="EMBL/GenBank/DDBJ databases">
        <authorList>
            <person name="Ryan C."/>
        </authorList>
    </citation>
    <scope>NUCLEOTIDE SEQUENCE [LARGE SCALE GENOMIC DNA]</scope>
</reference>
<dbReference type="PROSITE" id="PS50088">
    <property type="entry name" value="ANK_REPEAT"/>
    <property type="match status" value="4"/>
</dbReference>